<dbReference type="EMBL" id="PGFB01000001">
    <property type="protein sequence ID" value="PJJ65679.1"/>
    <property type="molecule type" value="Genomic_DNA"/>
</dbReference>
<protein>
    <submittedName>
        <fullName evidence="2">2Fe-2S iron-sulfur cluster protein</fullName>
    </submittedName>
</protein>
<evidence type="ECO:0000256" key="1">
    <source>
        <dbReference type="ARBA" id="ARBA00023002"/>
    </source>
</evidence>
<dbReference type="Gene3D" id="3.10.20.440">
    <property type="entry name" value="2Fe-2S iron-sulphur cluster binding domain, sarcosine oxidase, alpha subunit, N-terminal domain"/>
    <property type="match status" value="1"/>
</dbReference>
<keyword evidence="1" id="KW-0560">Oxidoreductase</keyword>
<comment type="caution">
    <text evidence="2">The sequence shown here is derived from an EMBL/GenBank/DDBJ whole genome shotgun (WGS) entry which is preliminary data.</text>
</comment>
<dbReference type="Proteomes" id="UP000230161">
    <property type="component" value="Unassembled WGS sequence"/>
</dbReference>
<name>A0A2M9C5A7_9MICO</name>
<dbReference type="InterPro" id="IPR036010">
    <property type="entry name" value="2Fe-2S_ferredoxin-like_sf"/>
</dbReference>
<sequence length="119" mass="12437">MTARRLPPSADPIEPGEAGALSILVDGRPLDGLRGQTIAGVLLASGELAWRRTSVAGAPRGLFCGIGVCFDCIVTVNGERDIRACQRRAVDGDLVEIQHDELPELPGLPELPANGGARS</sequence>
<evidence type="ECO:0000313" key="2">
    <source>
        <dbReference type="EMBL" id="PJJ65679.1"/>
    </source>
</evidence>
<dbReference type="InterPro" id="IPR042204">
    <property type="entry name" value="2Fe-2S-bd_N"/>
</dbReference>
<dbReference type="OrthoDB" id="573392at2"/>
<organism evidence="2 3">
    <name type="scientific">Compostimonas suwonensis</name>
    <dbReference type="NCBI Taxonomy" id="1048394"/>
    <lineage>
        <taxon>Bacteria</taxon>
        <taxon>Bacillati</taxon>
        <taxon>Actinomycetota</taxon>
        <taxon>Actinomycetes</taxon>
        <taxon>Micrococcales</taxon>
        <taxon>Microbacteriaceae</taxon>
        <taxon>Compostimonas</taxon>
    </lineage>
</organism>
<reference evidence="2 3" key="1">
    <citation type="submission" date="2017-11" db="EMBL/GenBank/DDBJ databases">
        <title>Genomic Encyclopedia of Archaeal and Bacterial Type Strains, Phase II (KMG-II): From Individual Species to Whole Genera.</title>
        <authorList>
            <person name="Goeker M."/>
        </authorList>
    </citation>
    <scope>NUCLEOTIDE SEQUENCE [LARGE SCALE GENOMIC DNA]</scope>
    <source>
        <strain evidence="2 3">DSM 25625</strain>
    </source>
</reference>
<gene>
    <name evidence="2" type="ORF">CLV54_0716</name>
</gene>
<dbReference type="AlphaFoldDB" id="A0A2M9C5A7"/>
<evidence type="ECO:0000313" key="3">
    <source>
        <dbReference type="Proteomes" id="UP000230161"/>
    </source>
</evidence>
<dbReference type="GO" id="GO:0016491">
    <property type="term" value="F:oxidoreductase activity"/>
    <property type="evidence" value="ECO:0007669"/>
    <property type="project" value="UniProtKB-KW"/>
</dbReference>
<proteinExistence type="predicted"/>
<dbReference type="GO" id="GO:0051536">
    <property type="term" value="F:iron-sulfur cluster binding"/>
    <property type="evidence" value="ECO:0007669"/>
    <property type="project" value="InterPro"/>
</dbReference>
<dbReference type="Pfam" id="PF13510">
    <property type="entry name" value="Fer2_4"/>
    <property type="match status" value="1"/>
</dbReference>
<keyword evidence="3" id="KW-1185">Reference proteome</keyword>
<accession>A0A2M9C5A7</accession>
<dbReference type="RefSeq" id="WP_100343540.1">
    <property type="nucleotide sequence ID" value="NZ_PGFB01000001.1"/>
</dbReference>
<dbReference type="SUPFAM" id="SSF54292">
    <property type="entry name" value="2Fe-2S ferredoxin-like"/>
    <property type="match status" value="1"/>
</dbReference>